<feature type="domain" description="CCT" evidence="11">
    <location>
        <begin position="358"/>
        <end position="400"/>
    </location>
</feature>
<dbReference type="STRING" id="1590841.A0A2R6PTK4"/>
<organism evidence="12 13">
    <name type="scientific">Actinidia chinensis var. chinensis</name>
    <name type="common">Chinese soft-hair kiwi</name>
    <dbReference type="NCBI Taxonomy" id="1590841"/>
    <lineage>
        <taxon>Eukaryota</taxon>
        <taxon>Viridiplantae</taxon>
        <taxon>Streptophyta</taxon>
        <taxon>Embryophyta</taxon>
        <taxon>Tracheophyta</taxon>
        <taxon>Spermatophyta</taxon>
        <taxon>Magnoliopsida</taxon>
        <taxon>eudicotyledons</taxon>
        <taxon>Gunneridae</taxon>
        <taxon>Pentapetalae</taxon>
        <taxon>asterids</taxon>
        <taxon>Ericales</taxon>
        <taxon>Actinidiaceae</taxon>
        <taxon>Actinidia</taxon>
    </lineage>
</organism>
<keyword evidence="7 9" id="KW-0539">Nucleus</keyword>
<keyword evidence="5 8" id="KW-0863">Zinc-finger</keyword>
<dbReference type="Pfam" id="PF06203">
    <property type="entry name" value="CCT"/>
    <property type="match status" value="1"/>
</dbReference>
<dbReference type="InterPro" id="IPR049808">
    <property type="entry name" value="CONSTANS-like_Bbox1"/>
</dbReference>
<comment type="similarity">
    <text evidence="2">Belongs to the CONSTANS family.</text>
</comment>
<evidence type="ECO:0000256" key="5">
    <source>
        <dbReference type="ARBA" id="ARBA00022771"/>
    </source>
</evidence>
<comment type="caution">
    <text evidence="12">The sequence shown here is derived from an EMBL/GenBank/DDBJ whole genome shotgun (WGS) entry which is preliminary data.</text>
</comment>
<keyword evidence="3" id="KW-0479">Metal-binding</keyword>
<evidence type="ECO:0000313" key="12">
    <source>
        <dbReference type="EMBL" id="PSR96431.1"/>
    </source>
</evidence>
<evidence type="ECO:0000313" key="13">
    <source>
        <dbReference type="Proteomes" id="UP000241394"/>
    </source>
</evidence>
<dbReference type="Gramene" id="PSR96431">
    <property type="protein sequence ID" value="PSR96431"/>
    <property type="gene ID" value="CEY00_Acc26483"/>
</dbReference>
<evidence type="ECO:0000256" key="8">
    <source>
        <dbReference type="PROSITE-ProRule" id="PRU00024"/>
    </source>
</evidence>
<dbReference type="PROSITE" id="PS51017">
    <property type="entry name" value="CCT"/>
    <property type="match status" value="1"/>
</dbReference>
<dbReference type="PANTHER" id="PTHR31717:SF131">
    <property type="entry name" value="ZINC FINGER PROTEIN CONSTANS-LIKE 9"/>
    <property type="match status" value="1"/>
</dbReference>
<feature type="domain" description="B box-type" evidence="10">
    <location>
        <begin position="43"/>
        <end position="90"/>
    </location>
</feature>
<evidence type="ECO:0000256" key="9">
    <source>
        <dbReference type="PROSITE-ProRule" id="PRU00357"/>
    </source>
</evidence>
<protein>
    <submittedName>
        <fullName evidence="12">Zinc finger protein like</fullName>
    </submittedName>
</protein>
<accession>A0A2R6PTK4</accession>
<proteinExistence type="inferred from homology"/>
<keyword evidence="4" id="KW-0677">Repeat</keyword>
<dbReference type="PANTHER" id="PTHR31717">
    <property type="entry name" value="ZINC FINGER PROTEIN CONSTANS-LIKE 10"/>
    <property type="match status" value="1"/>
</dbReference>
<evidence type="ECO:0000259" key="10">
    <source>
        <dbReference type="PROSITE" id="PS50119"/>
    </source>
</evidence>
<evidence type="ECO:0000256" key="4">
    <source>
        <dbReference type="ARBA" id="ARBA00022737"/>
    </source>
</evidence>
<keyword evidence="6" id="KW-0862">Zinc</keyword>
<comment type="subcellular location">
    <subcellularLocation>
        <location evidence="1 9">Nucleus</location>
    </subcellularLocation>
</comment>
<reference evidence="12 13" key="1">
    <citation type="submission" date="2017-07" db="EMBL/GenBank/DDBJ databases">
        <title>An improved, manually edited Actinidia chinensis var. chinensis (kiwifruit) genome highlights the challenges associated with draft genomes and gene prediction in plants.</title>
        <authorList>
            <person name="Pilkington S."/>
            <person name="Crowhurst R."/>
            <person name="Hilario E."/>
            <person name="Nardozza S."/>
            <person name="Fraser L."/>
            <person name="Peng Y."/>
            <person name="Gunaseelan K."/>
            <person name="Simpson R."/>
            <person name="Tahir J."/>
            <person name="Deroles S."/>
            <person name="Templeton K."/>
            <person name="Luo Z."/>
            <person name="Davy M."/>
            <person name="Cheng C."/>
            <person name="Mcneilage M."/>
            <person name="Scaglione D."/>
            <person name="Liu Y."/>
            <person name="Zhang Q."/>
            <person name="Datson P."/>
            <person name="De Silva N."/>
            <person name="Gardiner S."/>
            <person name="Bassett H."/>
            <person name="Chagne D."/>
            <person name="Mccallum J."/>
            <person name="Dzierzon H."/>
            <person name="Deng C."/>
            <person name="Wang Y.-Y."/>
            <person name="Barron N."/>
            <person name="Manako K."/>
            <person name="Bowen J."/>
            <person name="Foster T."/>
            <person name="Erridge Z."/>
            <person name="Tiffin H."/>
            <person name="Waite C."/>
            <person name="Davies K."/>
            <person name="Grierson E."/>
            <person name="Laing W."/>
            <person name="Kirk R."/>
            <person name="Chen X."/>
            <person name="Wood M."/>
            <person name="Montefiori M."/>
            <person name="Brummell D."/>
            <person name="Schwinn K."/>
            <person name="Catanach A."/>
            <person name="Fullerton C."/>
            <person name="Li D."/>
            <person name="Meiyalaghan S."/>
            <person name="Nieuwenhuizen N."/>
            <person name="Read N."/>
            <person name="Prakash R."/>
            <person name="Hunter D."/>
            <person name="Zhang H."/>
            <person name="Mckenzie M."/>
            <person name="Knabel M."/>
            <person name="Harris A."/>
            <person name="Allan A."/>
            <person name="Chen A."/>
            <person name="Janssen B."/>
            <person name="Plunkett B."/>
            <person name="Dwamena C."/>
            <person name="Voogd C."/>
            <person name="Leif D."/>
            <person name="Lafferty D."/>
            <person name="Souleyre E."/>
            <person name="Varkonyi-Gasic E."/>
            <person name="Gambi F."/>
            <person name="Hanley J."/>
            <person name="Yao J.-L."/>
            <person name="Cheung J."/>
            <person name="David K."/>
            <person name="Warren B."/>
            <person name="Marsh K."/>
            <person name="Snowden K."/>
            <person name="Lin-Wang K."/>
            <person name="Brian L."/>
            <person name="Martinez-Sanchez M."/>
            <person name="Wang M."/>
            <person name="Ileperuma N."/>
            <person name="Macnee N."/>
            <person name="Campin R."/>
            <person name="Mcatee P."/>
            <person name="Drummond R."/>
            <person name="Espley R."/>
            <person name="Ireland H."/>
            <person name="Wu R."/>
            <person name="Atkinson R."/>
            <person name="Karunairetnam S."/>
            <person name="Bulley S."/>
            <person name="Chunkath S."/>
            <person name="Hanley Z."/>
            <person name="Storey R."/>
            <person name="Thrimawithana A."/>
            <person name="Thomson S."/>
            <person name="David C."/>
            <person name="Testolin R."/>
        </authorList>
    </citation>
    <scope>NUCLEOTIDE SEQUENCE [LARGE SCALE GENOMIC DNA]</scope>
    <source>
        <strain evidence="13">cv. Red5</strain>
        <tissue evidence="12">Young leaf</tissue>
    </source>
</reference>
<dbReference type="EMBL" id="NKQK01000023">
    <property type="protein sequence ID" value="PSR96431.1"/>
    <property type="molecule type" value="Genomic_DNA"/>
</dbReference>
<dbReference type="InParanoid" id="A0A2R6PTK4"/>
<dbReference type="FunCoup" id="A0A2R6PTK4">
    <property type="interactions" value="248"/>
</dbReference>
<dbReference type="InterPro" id="IPR010402">
    <property type="entry name" value="CCT_domain"/>
</dbReference>
<evidence type="ECO:0000256" key="3">
    <source>
        <dbReference type="ARBA" id="ARBA00022723"/>
    </source>
</evidence>
<dbReference type="AlphaFoldDB" id="A0A2R6PTK4"/>
<evidence type="ECO:0000256" key="1">
    <source>
        <dbReference type="ARBA" id="ARBA00004123"/>
    </source>
</evidence>
<evidence type="ECO:0000256" key="2">
    <source>
        <dbReference type="ARBA" id="ARBA00010024"/>
    </source>
</evidence>
<dbReference type="OrthoDB" id="153872at2759"/>
<gene>
    <name evidence="12" type="ORF">CEY00_Acc26483</name>
</gene>
<dbReference type="PROSITE" id="PS50119">
    <property type="entry name" value="ZF_BBOX"/>
    <property type="match status" value="2"/>
</dbReference>
<feature type="domain" description="B box-type" evidence="10">
    <location>
        <begin position="1"/>
        <end position="47"/>
    </location>
</feature>
<dbReference type="SMART" id="SM00336">
    <property type="entry name" value="BBOX"/>
    <property type="match status" value="2"/>
</dbReference>
<dbReference type="CDD" id="cd19821">
    <property type="entry name" value="Bbox1_BBX-like"/>
    <property type="match status" value="2"/>
</dbReference>
<name>A0A2R6PTK4_ACTCC</name>
<dbReference type="Proteomes" id="UP000241394">
    <property type="component" value="Chromosome LG23"/>
</dbReference>
<reference evidence="13" key="2">
    <citation type="journal article" date="2018" name="BMC Genomics">
        <title>A manually annotated Actinidia chinensis var. chinensis (kiwifruit) genome highlights the challenges associated with draft genomes and gene prediction in plants.</title>
        <authorList>
            <person name="Pilkington S.M."/>
            <person name="Crowhurst R."/>
            <person name="Hilario E."/>
            <person name="Nardozza S."/>
            <person name="Fraser L."/>
            <person name="Peng Y."/>
            <person name="Gunaseelan K."/>
            <person name="Simpson R."/>
            <person name="Tahir J."/>
            <person name="Deroles S.C."/>
            <person name="Templeton K."/>
            <person name="Luo Z."/>
            <person name="Davy M."/>
            <person name="Cheng C."/>
            <person name="McNeilage M."/>
            <person name="Scaglione D."/>
            <person name="Liu Y."/>
            <person name="Zhang Q."/>
            <person name="Datson P."/>
            <person name="De Silva N."/>
            <person name="Gardiner S.E."/>
            <person name="Bassett H."/>
            <person name="Chagne D."/>
            <person name="McCallum J."/>
            <person name="Dzierzon H."/>
            <person name="Deng C."/>
            <person name="Wang Y.Y."/>
            <person name="Barron L."/>
            <person name="Manako K."/>
            <person name="Bowen J."/>
            <person name="Foster T.M."/>
            <person name="Erridge Z.A."/>
            <person name="Tiffin H."/>
            <person name="Waite C.N."/>
            <person name="Davies K.M."/>
            <person name="Grierson E.P."/>
            <person name="Laing W.A."/>
            <person name="Kirk R."/>
            <person name="Chen X."/>
            <person name="Wood M."/>
            <person name="Montefiori M."/>
            <person name="Brummell D.A."/>
            <person name="Schwinn K.E."/>
            <person name="Catanach A."/>
            <person name="Fullerton C."/>
            <person name="Li D."/>
            <person name="Meiyalaghan S."/>
            <person name="Nieuwenhuizen N."/>
            <person name="Read N."/>
            <person name="Prakash R."/>
            <person name="Hunter D."/>
            <person name="Zhang H."/>
            <person name="McKenzie M."/>
            <person name="Knabel M."/>
            <person name="Harris A."/>
            <person name="Allan A.C."/>
            <person name="Gleave A."/>
            <person name="Chen A."/>
            <person name="Janssen B.J."/>
            <person name="Plunkett B."/>
            <person name="Ampomah-Dwamena C."/>
            <person name="Voogd C."/>
            <person name="Leif D."/>
            <person name="Lafferty D."/>
            <person name="Souleyre E.J.F."/>
            <person name="Varkonyi-Gasic E."/>
            <person name="Gambi F."/>
            <person name="Hanley J."/>
            <person name="Yao J.L."/>
            <person name="Cheung J."/>
            <person name="David K.M."/>
            <person name="Warren B."/>
            <person name="Marsh K."/>
            <person name="Snowden K.C."/>
            <person name="Lin-Wang K."/>
            <person name="Brian L."/>
            <person name="Martinez-Sanchez M."/>
            <person name="Wang M."/>
            <person name="Ileperuma N."/>
            <person name="Macnee N."/>
            <person name="Campin R."/>
            <person name="McAtee P."/>
            <person name="Drummond R.S.M."/>
            <person name="Espley R.V."/>
            <person name="Ireland H.S."/>
            <person name="Wu R."/>
            <person name="Atkinson R.G."/>
            <person name="Karunairetnam S."/>
            <person name="Bulley S."/>
            <person name="Chunkath S."/>
            <person name="Hanley Z."/>
            <person name="Storey R."/>
            <person name="Thrimawithana A.H."/>
            <person name="Thomson S."/>
            <person name="David C."/>
            <person name="Testolin R."/>
            <person name="Huang H."/>
            <person name="Hellens R.P."/>
            <person name="Schaffer R.J."/>
        </authorList>
    </citation>
    <scope>NUCLEOTIDE SEQUENCE [LARGE SCALE GENOMIC DNA]</scope>
    <source>
        <strain evidence="13">cv. Red5</strain>
    </source>
</reference>
<sequence length="415" mass="45654">MGYMCDFCGEQRSIVYCRSDAASLCFSCDHSVHSANALSRRHFRTLVCDRCNSQPAFIRCVEEKISLCQNCDWLGHAGSTSASRHQMQAVNCYSGCPSAAELSTIGLFLTDDPSVGDSTCEKEMSSMRISDKSVTNCGDSLQSKDGQDVSVLVKVNDLKNIDKLRFWMGSSSMPQLNIKPKTVDQPVGLANSTSSKMFSPGTKKPAHCEDDGFYEDFNMDEVDLNIENYDELFGVALNNPEQLFGNDEIDSSFGVKDMSGADWKCQGTRAAEGSSIGQGNAVQPACSNTVSADSVMSSKTKPNLCFSQTIQSSLSFSGLTGESNVGDYQECSASLMLLMEEHPWCPPCPESSLPSTSRSDAVMRYKEKKKARKFDKKVRYASRKARADVRRRVKGRFVKAGDAYDYDPLSQTRSF</sequence>
<dbReference type="GO" id="GO:0006355">
    <property type="term" value="P:regulation of DNA-templated transcription"/>
    <property type="evidence" value="ECO:0007669"/>
    <property type="project" value="UniProtKB-ARBA"/>
</dbReference>
<evidence type="ECO:0000256" key="7">
    <source>
        <dbReference type="ARBA" id="ARBA00023242"/>
    </source>
</evidence>
<evidence type="ECO:0000259" key="11">
    <source>
        <dbReference type="PROSITE" id="PS51017"/>
    </source>
</evidence>
<dbReference type="GO" id="GO:0008270">
    <property type="term" value="F:zinc ion binding"/>
    <property type="evidence" value="ECO:0007669"/>
    <property type="project" value="UniProtKB-KW"/>
</dbReference>
<dbReference type="InterPro" id="IPR000315">
    <property type="entry name" value="Znf_B-box"/>
</dbReference>
<dbReference type="OMA" id="ESACEQG"/>
<evidence type="ECO:0000256" key="6">
    <source>
        <dbReference type="ARBA" id="ARBA00022833"/>
    </source>
</evidence>
<keyword evidence="13" id="KW-1185">Reference proteome</keyword>
<dbReference type="GO" id="GO:0005634">
    <property type="term" value="C:nucleus"/>
    <property type="evidence" value="ECO:0007669"/>
    <property type="project" value="UniProtKB-SubCell"/>
</dbReference>